<keyword evidence="4" id="KW-1185">Reference proteome</keyword>
<evidence type="ECO:0000256" key="1">
    <source>
        <dbReference type="SAM" id="SignalP"/>
    </source>
</evidence>
<reference evidence="2" key="2">
    <citation type="submission" date="2020-06" db="EMBL/GenBank/DDBJ databases">
        <authorList>
            <person name="Ji K."/>
            <person name="Li J."/>
        </authorList>
    </citation>
    <scope>NUCLEOTIDE SEQUENCE</scope>
    <source>
        <strain evidence="2">JKM2019</strain>
        <tissue evidence="2">Whole body</tissue>
    </source>
</reference>
<sequence length="64" mass="7256">MFVMWLIYCYWSINIINMNANGGDQDDDMTFVVCDSDTIIINGRDLLTSNGSSNYILDLELGIQ</sequence>
<name>A0A922HU66_DERFA</name>
<evidence type="ECO:0000313" key="2">
    <source>
        <dbReference type="EMBL" id="KAH7643480.1"/>
    </source>
</evidence>
<feature type="signal peptide" evidence="1">
    <location>
        <begin position="1"/>
        <end position="20"/>
    </location>
</feature>
<organism evidence="3 4">
    <name type="scientific">Dermatophagoides farinae</name>
    <name type="common">American house dust mite</name>
    <dbReference type="NCBI Taxonomy" id="6954"/>
    <lineage>
        <taxon>Eukaryota</taxon>
        <taxon>Metazoa</taxon>
        <taxon>Ecdysozoa</taxon>
        <taxon>Arthropoda</taxon>
        <taxon>Chelicerata</taxon>
        <taxon>Arachnida</taxon>
        <taxon>Acari</taxon>
        <taxon>Acariformes</taxon>
        <taxon>Sarcoptiformes</taxon>
        <taxon>Astigmata</taxon>
        <taxon>Psoroptidia</taxon>
        <taxon>Analgoidea</taxon>
        <taxon>Pyroglyphidae</taxon>
        <taxon>Dermatophagoidinae</taxon>
        <taxon>Dermatophagoides</taxon>
    </lineage>
</organism>
<reference evidence="2" key="3">
    <citation type="journal article" date="2021" name="World Allergy Organ. J.">
        <title>Chromosome-level assembly of Dermatophagoides farinae genome and transcriptome reveals two novel allergens Der f 37 and Der f 39.</title>
        <authorList>
            <person name="Chen J."/>
            <person name="Cai Z."/>
            <person name="Fan D."/>
            <person name="Hu J."/>
            <person name="Hou Y."/>
            <person name="He Y."/>
            <person name="Zhang Z."/>
            <person name="Zhao Z."/>
            <person name="Gao P."/>
            <person name="Hu W."/>
            <person name="Sun J."/>
            <person name="Li J."/>
            <person name="Ji K."/>
        </authorList>
    </citation>
    <scope>NUCLEOTIDE SEQUENCE</scope>
    <source>
        <strain evidence="2">JKM2019</strain>
    </source>
</reference>
<dbReference type="AlphaFoldDB" id="A0A922HU66"/>
<reference evidence="3" key="1">
    <citation type="submission" date="2013-05" db="EMBL/GenBank/DDBJ databases">
        <authorList>
            <person name="Yim A.K.Y."/>
            <person name="Chan T.F."/>
            <person name="Ji K.M."/>
            <person name="Liu X.Y."/>
            <person name="Zhou J.W."/>
            <person name="Li R.Q."/>
            <person name="Yang K.Y."/>
            <person name="Li J."/>
            <person name="Li M."/>
            <person name="Law P.T.W."/>
            <person name="Wu Y.L."/>
            <person name="Cai Z.L."/>
            <person name="Qin H."/>
            <person name="Bao Y."/>
            <person name="Leung R.K.K."/>
            <person name="Ng P.K.S."/>
            <person name="Zou J."/>
            <person name="Zhong X.J."/>
            <person name="Ran P.X."/>
            <person name="Zhong N.S."/>
            <person name="Liu Z.G."/>
            <person name="Tsui S.K.W."/>
        </authorList>
    </citation>
    <scope>NUCLEOTIDE SEQUENCE</scope>
    <source>
        <strain evidence="3">Derf</strain>
        <tissue evidence="3">Whole organism</tissue>
    </source>
</reference>
<feature type="chain" id="PRO_5038276913" evidence="1">
    <location>
        <begin position="21"/>
        <end position="64"/>
    </location>
</feature>
<protein>
    <submittedName>
        <fullName evidence="3">Uncharacterized protein</fullName>
    </submittedName>
</protein>
<proteinExistence type="predicted"/>
<dbReference type="EMBL" id="SDOV01000002">
    <property type="protein sequence ID" value="KAH7643480.1"/>
    <property type="molecule type" value="Genomic_DNA"/>
</dbReference>
<gene>
    <name evidence="3" type="ORF">DERF_011047</name>
    <name evidence="2" type="ORF">HUG17_5842</name>
</gene>
<evidence type="ECO:0000313" key="3">
    <source>
        <dbReference type="EMBL" id="KAH9506307.1"/>
    </source>
</evidence>
<reference evidence="3" key="4">
    <citation type="journal article" date="2022" name="Res Sq">
        <title>Comparative Genomics Reveals Insights into the Divergent Evolution of Astigmatic Mites and Household Pest Adaptations.</title>
        <authorList>
            <person name="Xiong Q."/>
            <person name="Wan A.T.-Y."/>
            <person name="Liu X.-Y."/>
            <person name="Fung C.S.-H."/>
            <person name="Xiao X."/>
            <person name="Malainual N."/>
            <person name="Hou J."/>
            <person name="Wang L."/>
            <person name="Wang M."/>
            <person name="Yang K."/>
            <person name="Cui Y."/>
            <person name="Leung E."/>
            <person name="Nong W."/>
            <person name="Shin S.-K."/>
            <person name="Au S."/>
            <person name="Jeong K.Y."/>
            <person name="Chew F.T."/>
            <person name="Hui J."/>
            <person name="Leung T.F."/>
            <person name="Tungtrongchitr A."/>
            <person name="Zhong N."/>
            <person name="Liu Z."/>
            <person name="Tsui S."/>
        </authorList>
    </citation>
    <scope>NUCLEOTIDE SEQUENCE</scope>
    <source>
        <strain evidence="3">Derf</strain>
        <tissue evidence="3">Whole organism</tissue>
    </source>
</reference>
<comment type="caution">
    <text evidence="3">The sequence shown here is derived from an EMBL/GenBank/DDBJ whole genome shotgun (WGS) entry which is preliminary data.</text>
</comment>
<accession>A0A922HU66</accession>
<dbReference type="EMBL" id="ASGP02000005">
    <property type="protein sequence ID" value="KAH9506307.1"/>
    <property type="molecule type" value="Genomic_DNA"/>
</dbReference>
<dbReference type="Proteomes" id="UP000828236">
    <property type="component" value="Unassembled WGS sequence"/>
</dbReference>
<dbReference type="Proteomes" id="UP000790347">
    <property type="component" value="Unassembled WGS sequence"/>
</dbReference>
<evidence type="ECO:0000313" key="4">
    <source>
        <dbReference type="Proteomes" id="UP000790347"/>
    </source>
</evidence>
<keyword evidence="1" id="KW-0732">Signal</keyword>